<feature type="domain" description="Response regulatory" evidence="17">
    <location>
        <begin position="1122"/>
        <end position="1237"/>
    </location>
</feature>
<proteinExistence type="predicted"/>
<keyword evidence="13" id="KW-0175">Coiled coil</keyword>
<evidence type="ECO:0000256" key="13">
    <source>
        <dbReference type="SAM" id="Coils"/>
    </source>
</evidence>
<dbReference type="InterPro" id="IPR005467">
    <property type="entry name" value="His_kinase_dom"/>
</dbReference>
<keyword evidence="8" id="KW-0902">Two-component regulatory system</keyword>
<evidence type="ECO:0000313" key="18">
    <source>
        <dbReference type="EMBL" id="WEK34311.1"/>
    </source>
</evidence>
<dbReference type="GO" id="GO:0003700">
    <property type="term" value="F:DNA-binding transcription factor activity"/>
    <property type="evidence" value="ECO:0007669"/>
    <property type="project" value="InterPro"/>
</dbReference>
<dbReference type="PANTHER" id="PTHR43547:SF2">
    <property type="entry name" value="HYBRID SIGNAL TRANSDUCTION HISTIDINE KINASE C"/>
    <property type="match status" value="1"/>
</dbReference>
<dbReference type="FunFam" id="2.60.40.10:FF:000791">
    <property type="entry name" value="Two-component system sensor histidine kinase/response regulator"/>
    <property type="match status" value="1"/>
</dbReference>
<dbReference type="Proteomes" id="UP001220610">
    <property type="component" value="Chromosome"/>
</dbReference>
<dbReference type="SUPFAM" id="SSF47384">
    <property type="entry name" value="Homodimeric domain of signal transducing histidine kinase"/>
    <property type="match status" value="1"/>
</dbReference>
<dbReference type="InterPro" id="IPR003594">
    <property type="entry name" value="HATPase_dom"/>
</dbReference>
<dbReference type="EMBL" id="CP119311">
    <property type="protein sequence ID" value="WEK34311.1"/>
    <property type="molecule type" value="Genomic_DNA"/>
</dbReference>
<feature type="modified residue" description="4-aspartylphosphate" evidence="12">
    <location>
        <position position="1170"/>
    </location>
</feature>
<evidence type="ECO:0000259" key="15">
    <source>
        <dbReference type="PROSITE" id="PS01124"/>
    </source>
</evidence>
<evidence type="ECO:0000256" key="3">
    <source>
        <dbReference type="ARBA" id="ARBA00022553"/>
    </source>
</evidence>
<dbReference type="Pfam" id="PF00512">
    <property type="entry name" value="HisKA"/>
    <property type="match status" value="1"/>
</dbReference>
<dbReference type="InterPro" id="IPR011110">
    <property type="entry name" value="Reg_prop"/>
</dbReference>
<dbReference type="PROSITE" id="PS50109">
    <property type="entry name" value="HIS_KIN"/>
    <property type="match status" value="1"/>
</dbReference>
<evidence type="ECO:0000313" key="19">
    <source>
        <dbReference type="Proteomes" id="UP001220610"/>
    </source>
</evidence>
<organism evidence="18 19">
    <name type="scientific">Candidatus Pseudobacter hemicellulosilyticus</name>
    <dbReference type="NCBI Taxonomy" id="3121375"/>
    <lineage>
        <taxon>Bacteria</taxon>
        <taxon>Pseudomonadati</taxon>
        <taxon>Bacteroidota</taxon>
        <taxon>Chitinophagia</taxon>
        <taxon>Chitinophagales</taxon>
        <taxon>Chitinophagaceae</taxon>
        <taxon>Pseudobacter</taxon>
    </lineage>
</organism>
<dbReference type="InterPro" id="IPR015943">
    <property type="entry name" value="WD40/YVTN_repeat-like_dom_sf"/>
</dbReference>
<dbReference type="GO" id="GO:0005524">
    <property type="term" value="F:ATP binding"/>
    <property type="evidence" value="ECO:0007669"/>
    <property type="project" value="UniProtKB-KW"/>
</dbReference>
<evidence type="ECO:0000256" key="7">
    <source>
        <dbReference type="ARBA" id="ARBA00022840"/>
    </source>
</evidence>
<evidence type="ECO:0000259" key="16">
    <source>
        <dbReference type="PROSITE" id="PS50109"/>
    </source>
</evidence>
<evidence type="ECO:0000256" key="10">
    <source>
        <dbReference type="ARBA" id="ARBA00023125"/>
    </source>
</evidence>
<keyword evidence="6" id="KW-0418">Kinase</keyword>
<dbReference type="Gene3D" id="3.40.50.2300">
    <property type="match status" value="1"/>
</dbReference>
<dbReference type="SMART" id="SM00342">
    <property type="entry name" value="HTH_ARAC"/>
    <property type="match status" value="1"/>
</dbReference>
<keyword evidence="3 12" id="KW-0597">Phosphoprotein</keyword>
<dbReference type="Pfam" id="PF12833">
    <property type="entry name" value="HTH_18"/>
    <property type="match status" value="1"/>
</dbReference>
<keyword evidence="14" id="KW-1133">Transmembrane helix</keyword>
<evidence type="ECO:0000256" key="1">
    <source>
        <dbReference type="ARBA" id="ARBA00000085"/>
    </source>
</evidence>
<dbReference type="SMART" id="SM00448">
    <property type="entry name" value="REC"/>
    <property type="match status" value="1"/>
</dbReference>
<dbReference type="Gene3D" id="1.10.10.60">
    <property type="entry name" value="Homeodomain-like"/>
    <property type="match status" value="1"/>
</dbReference>
<evidence type="ECO:0000256" key="9">
    <source>
        <dbReference type="ARBA" id="ARBA00023015"/>
    </source>
</evidence>
<dbReference type="InterPro" id="IPR036097">
    <property type="entry name" value="HisK_dim/P_sf"/>
</dbReference>
<dbReference type="Pfam" id="PF07494">
    <property type="entry name" value="Reg_prop"/>
    <property type="match status" value="8"/>
</dbReference>
<dbReference type="SMART" id="SM00387">
    <property type="entry name" value="HATPase_c"/>
    <property type="match status" value="1"/>
</dbReference>
<keyword evidence="14" id="KW-0472">Membrane</keyword>
<dbReference type="InterPro" id="IPR011006">
    <property type="entry name" value="CheY-like_superfamily"/>
</dbReference>
<dbReference type="Pfam" id="PF07495">
    <property type="entry name" value="Y_Y_Y"/>
    <property type="match status" value="1"/>
</dbReference>
<dbReference type="PROSITE" id="PS01124">
    <property type="entry name" value="HTH_ARAC_FAMILY_2"/>
    <property type="match status" value="1"/>
</dbReference>
<dbReference type="SUPFAM" id="SSF52172">
    <property type="entry name" value="CheY-like"/>
    <property type="match status" value="1"/>
</dbReference>
<dbReference type="Gene3D" id="2.130.10.10">
    <property type="entry name" value="YVTN repeat-like/Quinoprotein amine dehydrogenase"/>
    <property type="match status" value="2"/>
</dbReference>
<keyword evidence="11" id="KW-0804">Transcription</keyword>
<dbReference type="CDD" id="cd00082">
    <property type="entry name" value="HisKA"/>
    <property type="match status" value="1"/>
</dbReference>
<dbReference type="SMART" id="SM00388">
    <property type="entry name" value="HisKA"/>
    <property type="match status" value="1"/>
</dbReference>
<evidence type="ECO:0000256" key="4">
    <source>
        <dbReference type="ARBA" id="ARBA00022679"/>
    </source>
</evidence>
<comment type="catalytic activity">
    <reaction evidence="1">
        <text>ATP + protein L-histidine = ADP + protein N-phospho-L-histidine.</text>
        <dbReference type="EC" id="2.7.13.3"/>
    </reaction>
</comment>
<dbReference type="InterPro" id="IPR001789">
    <property type="entry name" value="Sig_transdc_resp-reg_receiver"/>
</dbReference>
<keyword evidence="14" id="KW-0812">Transmembrane</keyword>
<feature type="domain" description="HTH araC/xylS-type" evidence="15">
    <location>
        <begin position="1269"/>
        <end position="1368"/>
    </location>
</feature>
<dbReference type="CDD" id="cd00146">
    <property type="entry name" value="PKD"/>
    <property type="match status" value="1"/>
</dbReference>
<dbReference type="InterPro" id="IPR011123">
    <property type="entry name" value="Y_Y_Y"/>
</dbReference>
<accession>A0AAJ6BGM8</accession>
<dbReference type="Gene3D" id="3.30.565.10">
    <property type="entry name" value="Histidine kinase-like ATPase, C-terminal domain"/>
    <property type="match status" value="1"/>
</dbReference>
<dbReference type="InterPro" id="IPR018060">
    <property type="entry name" value="HTH_AraC"/>
</dbReference>
<evidence type="ECO:0000256" key="12">
    <source>
        <dbReference type="PROSITE-ProRule" id="PRU00169"/>
    </source>
</evidence>
<keyword evidence="9" id="KW-0805">Transcription regulation</keyword>
<dbReference type="PANTHER" id="PTHR43547">
    <property type="entry name" value="TWO-COMPONENT HISTIDINE KINASE"/>
    <property type="match status" value="1"/>
</dbReference>
<dbReference type="InterPro" id="IPR013783">
    <property type="entry name" value="Ig-like_fold"/>
</dbReference>
<feature type="coiled-coil region" evidence="13">
    <location>
        <begin position="1226"/>
        <end position="1253"/>
    </location>
</feature>
<dbReference type="Pfam" id="PF00072">
    <property type="entry name" value="Response_reg"/>
    <property type="match status" value="1"/>
</dbReference>
<dbReference type="InterPro" id="IPR036890">
    <property type="entry name" value="HATPase_C_sf"/>
</dbReference>
<dbReference type="FunFam" id="1.10.287.130:FF:000034">
    <property type="entry name" value="Two-component system sensor histidine kinase/response regulator"/>
    <property type="match status" value="1"/>
</dbReference>
<dbReference type="PROSITE" id="PS00041">
    <property type="entry name" value="HTH_ARAC_FAMILY_1"/>
    <property type="match status" value="1"/>
</dbReference>
<sequence length="1379" mass="156519">MSLKHLLITVAVCLYLHAPAQQEQYTFSRVDVASGLSHNQVNTILRDRNGFLWFGTMSGLNRYDGYSVKTYRSTADSNTLTDNYISNIWECPGNKLWINSRSDGCLFDLGTERFDRNGNRYLQSLGMPAGTVSAIRKDSKGQYWFIIESKGLYRVSPGQKAGILVYPFPAAAASDSAITQLAEDSFGYIWLVHRSGLLTIMEPSSLQIVHRNTKLQQANKGNYPYQLFIDKDNGLWAWTGDPKGVFYLDPAGSLRILNENSQPHRLNNNLVNGIAQDKSGLIWIATDHGGINLVNKEGFTIRYLVNDPENNKSLAQNSINALYRDPNGIIWIGTYKQGVSYINENISKFAHYKHRASDRRSLPYDDVNRFVEDARGNLWIGTNGGGLLYFDRQQNSFRQYLHNPNDPSSLSNNVVVSLCLDHEQKLWIGTYLGGLNCFDGNRFIHYRHNEADPGSLAEDRVWEILEDAQHQLWVGTLGRGLDRFDRSTGQFIHYRDTGTTPAATQAGFIMALQEDRQGNLWIGTAGGMDLLNKKTGQLTRYSHSADSGSLSNNNVLSILEDAFGRIWVGTREGLNLFEPASSSFRHFTREQGLPDNTILTILEDQQHNLWITTPSGLSNLLLKKDSEGRTNIADIRNYDETSNLQGREFNENAALRTRKGELVVGGPNGFNIITAGYTHPVQENPPIVFTSFQVFNKNINAGDRVNDRVILSRAITETDAITLRFKDNVFSIEYAALDFVHSNGDRYAYKLEGFNKDWLYTDGSQRRATYTNLDPGTYHFKVKALNPEGNWSPEKELTITILPPFWRTPIAIIIYILVVAGILVLARRITVERTRMRYEMEQQRREADRMHAIDSMKTKFFTNVSHEFRTPLSLILSPLDRILKSTHDAQQRTQLQLIQRNAKRLLHLINQLLDFRKMEVQQFVLHPTQSDIIRFVRDISYSFSDIAEQKNISFSVESARESLDMCFDRDKLEKILFNLLSNAFKYTPNNGRVSVYLRCPDEQHIEIRVKDTGIGIPADKHDRIFERFFQHDVPEGMISQGTGIGLAITKEFVRLHEGSVQVESEPDKGTSFIVVLPVRKNGELQALPPTAPTPAPSMSLEPLPAAGTEIAPGSSQKQKSRTILVVEDNEDFRFYLKDNLNRKYQVLEAADGKTGWQKAKEFLPDLVVSDIMMPQLSGIELLRRIKGDPRTAQIPVILLTAMDSEETQLEGYKTGVNDYIAKPFTFEILETRIRNLLAQQQQLKKNIERQREVNPETIAIESADDRFLKMAREAVEKNIGNPDYSVEDLSRDLFMSRVAAYKKILALTRLTPVEFIRHLRLKRAAQLLAQSQLTVAQVAYEVGFNNPKNFARYFKEAFQVLPSQYQKDPPRASPTEAEA</sequence>
<evidence type="ECO:0000256" key="6">
    <source>
        <dbReference type="ARBA" id="ARBA00022777"/>
    </source>
</evidence>
<dbReference type="SUPFAM" id="SSF55874">
    <property type="entry name" value="ATPase domain of HSP90 chaperone/DNA topoisomerase II/histidine kinase"/>
    <property type="match status" value="1"/>
</dbReference>
<evidence type="ECO:0000256" key="2">
    <source>
        <dbReference type="ARBA" id="ARBA00012438"/>
    </source>
</evidence>
<dbReference type="SUPFAM" id="SSF46689">
    <property type="entry name" value="Homeodomain-like"/>
    <property type="match status" value="1"/>
</dbReference>
<dbReference type="PROSITE" id="PS50110">
    <property type="entry name" value="RESPONSE_REGULATORY"/>
    <property type="match status" value="1"/>
</dbReference>
<protein>
    <recommendedName>
        <fullName evidence="2">histidine kinase</fullName>
        <ecNumber evidence="2">2.7.13.3</ecNumber>
    </recommendedName>
</protein>
<dbReference type="Pfam" id="PF02518">
    <property type="entry name" value="HATPase_c"/>
    <property type="match status" value="1"/>
</dbReference>
<evidence type="ECO:0000259" key="17">
    <source>
        <dbReference type="PROSITE" id="PS50110"/>
    </source>
</evidence>
<evidence type="ECO:0000256" key="5">
    <source>
        <dbReference type="ARBA" id="ARBA00022741"/>
    </source>
</evidence>
<dbReference type="PRINTS" id="PR00344">
    <property type="entry name" value="BCTRLSENSOR"/>
</dbReference>
<keyword evidence="10" id="KW-0238">DNA-binding</keyword>
<dbReference type="EC" id="2.7.13.3" evidence="2"/>
<keyword evidence="7" id="KW-0067">ATP-binding</keyword>
<feature type="domain" description="Histidine kinase" evidence="16">
    <location>
        <begin position="863"/>
        <end position="1080"/>
    </location>
</feature>
<feature type="transmembrane region" description="Helical" evidence="14">
    <location>
        <begin position="805"/>
        <end position="826"/>
    </location>
</feature>
<evidence type="ECO:0000256" key="14">
    <source>
        <dbReference type="SAM" id="Phobius"/>
    </source>
</evidence>
<dbReference type="SUPFAM" id="SSF63829">
    <property type="entry name" value="Calcium-dependent phosphotriesterase"/>
    <property type="match status" value="3"/>
</dbReference>
<dbReference type="CDD" id="cd17574">
    <property type="entry name" value="REC_OmpR"/>
    <property type="match status" value="1"/>
</dbReference>
<name>A0AAJ6BGM8_9BACT</name>
<dbReference type="InterPro" id="IPR004358">
    <property type="entry name" value="Sig_transdc_His_kin-like_C"/>
</dbReference>
<dbReference type="FunFam" id="3.30.565.10:FF:000037">
    <property type="entry name" value="Hybrid sensor histidine kinase/response regulator"/>
    <property type="match status" value="1"/>
</dbReference>
<dbReference type="CDD" id="cd16922">
    <property type="entry name" value="HATPase_EvgS-ArcB-TorS-like"/>
    <property type="match status" value="1"/>
</dbReference>
<dbReference type="Gene3D" id="1.10.287.130">
    <property type="match status" value="1"/>
</dbReference>
<dbReference type="InterPro" id="IPR009057">
    <property type="entry name" value="Homeodomain-like_sf"/>
</dbReference>
<evidence type="ECO:0000256" key="8">
    <source>
        <dbReference type="ARBA" id="ARBA00023012"/>
    </source>
</evidence>
<dbReference type="GO" id="GO:0000155">
    <property type="term" value="F:phosphorelay sensor kinase activity"/>
    <property type="evidence" value="ECO:0007669"/>
    <property type="project" value="InterPro"/>
</dbReference>
<reference evidence="18" key="1">
    <citation type="submission" date="2023-03" db="EMBL/GenBank/DDBJ databases">
        <title>Andean soil-derived lignocellulolytic bacterial consortium as a source of novel taxa and putative plastic-active enzymes.</title>
        <authorList>
            <person name="Diaz-Garcia L."/>
            <person name="Chuvochina M."/>
            <person name="Feuerriegel G."/>
            <person name="Bunk B."/>
            <person name="Sproer C."/>
            <person name="Streit W.R."/>
            <person name="Rodriguez L.M."/>
            <person name="Overmann J."/>
            <person name="Jimenez D.J."/>
        </authorList>
    </citation>
    <scope>NUCLEOTIDE SEQUENCE</scope>
    <source>
        <strain evidence="18">MAG 7</strain>
    </source>
</reference>
<dbReference type="GO" id="GO:0043565">
    <property type="term" value="F:sequence-specific DNA binding"/>
    <property type="evidence" value="ECO:0007669"/>
    <property type="project" value="InterPro"/>
</dbReference>
<keyword evidence="4" id="KW-0808">Transferase</keyword>
<keyword evidence="5" id="KW-0547">Nucleotide-binding</keyword>
<dbReference type="InterPro" id="IPR018062">
    <property type="entry name" value="HTH_AraC-typ_CS"/>
</dbReference>
<evidence type="ECO:0000256" key="11">
    <source>
        <dbReference type="ARBA" id="ARBA00023163"/>
    </source>
</evidence>
<dbReference type="InterPro" id="IPR003661">
    <property type="entry name" value="HisK_dim/P_dom"/>
</dbReference>
<gene>
    <name evidence="18" type="ORF">P0Y53_17635</name>
</gene>
<dbReference type="Gene3D" id="2.60.40.10">
    <property type="entry name" value="Immunoglobulins"/>
    <property type="match status" value="1"/>
</dbReference>